<evidence type="ECO:0000313" key="2">
    <source>
        <dbReference type="Proteomes" id="UP000605099"/>
    </source>
</evidence>
<evidence type="ECO:0000313" key="1">
    <source>
        <dbReference type="EMBL" id="GGN53053.1"/>
    </source>
</evidence>
<protein>
    <recommendedName>
        <fullName evidence="3">Sulfotransferase family protein</fullName>
    </recommendedName>
</protein>
<name>A0ABQ2JR41_9SPHN</name>
<reference evidence="2" key="1">
    <citation type="journal article" date="2019" name="Int. J. Syst. Evol. Microbiol.">
        <title>The Global Catalogue of Microorganisms (GCM) 10K type strain sequencing project: providing services to taxonomists for standard genome sequencing and annotation.</title>
        <authorList>
            <consortium name="The Broad Institute Genomics Platform"/>
            <consortium name="The Broad Institute Genome Sequencing Center for Infectious Disease"/>
            <person name="Wu L."/>
            <person name="Ma J."/>
        </authorList>
    </citation>
    <scope>NUCLEOTIDE SEQUENCE [LARGE SCALE GENOMIC DNA]</scope>
    <source>
        <strain evidence="2">CGMCC 1.6784</strain>
    </source>
</reference>
<gene>
    <name evidence="1" type="ORF">GCM10011349_27320</name>
</gene>
<sequence length="283" mass="31861">MPEVPGLASRNLPGMMHALRDTGKRTAGWLVSRAVPQYRFENGLFILAHMRCGSTALSNILCSRPDISGYGEAHVRYEGRADLGQLALNQMRRGGWELQASHLFDKILHSRYDSAVPPEFFTARAIFLVRRPGDAILSIVRLFCRLGKNEYRTQDEAADYYIERLTALEALWHRFPAERRIGLTHEALVRDPERALAAISAGLELQPPLVNRYASLAASRRGGGGDPLKSGQFTRIERLRHELPADALLDLAGSRAEECEELYLRLYRLFTGRESTALRKVHP</sequence>
<dbReference type="SUPFAM" id="SSF52540">
    <property type="entry name" value="P-loop containing nucleoside triphosphate hydrolases"/>
    <property type="match status" value="1"/>
</dbReference>
<keyword evidence="2" id="KW-1185">Reference proteome</keyword>
<dbReference type="Proteomes" id="UP000605099">
    <property type="component" value="Unassembled WGS sequence"/>
</dbReference>
<dbReference type="Gene3D" id="3.40.50.300">
    <property type="entry name" value="P-loop containing nucleotide triphosphate hydrolases"/>
    <property type="match status" value="1"/>
</dbReference>
<organism evidence="1 2">
    <name type="scientific">Novosphingobium indicum</name>
    <dbReference type="NCBI Taxonomy" id="462949"/>
    <lineage>
        <taxon>Bacteria</taxon>
        <taxon>Pseudomonadati</taxon>
        <taxon>Pseudomonadota</taxon>
        <taxon>Alphaproteobacteria</taxon>
        <taxon>Sphingomonadales</taxon>
        <taxon>Sphingomonadaceae</taxon>
        <taxon>Novosphingobium</taxon>
    </lineage>
</organism>
<dbReference type="InterPro" id="IPR027417">
    <property type="entry name" value="P-loop_NTPase"/>
</dbReference>
<dbReference type="EMBL" id="BMLK01000012">
    <property type="protein sequence ID" value="GGN53053.1"/>
    <property type="molecule type" value="Genomic_DNA"/>
</dbReference>
<accession>A0ABQ2JR41</accession>
<proteinExistence type="predicted"/>
<evidence type="ECO:0008006" key="3">
    <source>
        <dbReference type="Google" id="ProtNLM"/>
    </source>
</evidence>
<dbReference type="Pfam" id="PF13469">
    <property type="entry name" value="Sulfotransfer_3"/>
    <property type="match status" value="1"/>
</dbReference>
<comment type="caution">
    <text evidence="1">The sequence shown here is derived from an EMBL/GenBank/DDBJ whole genome shotgun (WGS) entry which is preliminary data.</text>
</comment>